<evidence type="ECO:0000259" key="6">
    <source>
        <dbReference type="PROSITE" id="PS50102"/>
    </source>
</evidence>
<feature type="region of interest" description="Disordered" evidence="5">
    <location>
        <begin position="1"/>
        <end position="43"/>
    </location>
</feature>
<keyword evidence="8" id="KW-1185">Reference proteome</keyword>
<organism evidence="7 8">
    <name type="scientific">Denticeps clupeoides</name>
    <name type="common">denticle herring</name>
    <dbReference type="NCBI Taxonomy" id="299321"/>
    <lineage>
        <taxon>Eukaryota</taxon>
        <taxon>Metazoa</taxon>
        <taxon>Chordata</taxon>
        <taxon>Craniata</taxon>
        <taxon>Vertebrata</taxon>
        <taxon>Euteleostomi</taxon>
        <taxon>Actinopterygii</taxon>
        <taxon>Neopterygii</taxon>
        <taxon>Teleostei</taxon>
        <taxon>Clupei</taxon>
        <taxon>Clupeiformes</taxon>
        <taxon>Denticipitoidei</taxon>
        <taxon>Denticipitidae</taxon>
        <taxon>Denticeps</taxon>
    </lineage>
</organism>
<dbReference type="GO" id="GO:0003723">
    <property type="term" value="F:RNA binding"/>
    <property type="evidence" value="ECO:0007669"/>
    <property type="project" value="UniProtKB-UniRule"/>
</dbReference>
<evidence type="ECO:0000256" key="1">
    <source>
        <dbReference type="ARBA" id="ARBA00004324"/>
    </source>
</evidence>
<dbReference type="Gene3D" id="6.10.250.1170">
    <property type="match status" value="1"/>
</dbReference>
<sequence>MQGNRGPRPEHQNHVPQRQNNFQEQQRNQGAGDSNGQHSDNKDQISANASFTIDLQNFRKPGEKTYTQRSRLFVGNLPSGVTEQDVEKLFSKYGTPSEIFISKERGFGFIRLETKTLADIAKAELDNTQFRGRQIRVRFATHGAALAVKNLPQFVSNELLEEAFSVFGQVERAIVVVDDRGRPTGKGIVEYTSKPAARKALDRCMDGAFLLTAFPRPVTVEPMEQLDDDEGLPEKLINKNQNYHKEREQMPRFAQPGTFEYEYAMRWKALLEMEKQQFDQVDRNIKEAQEKLETEMEAARHEHQVMLMRQDLLRRQEELRRMEELHNQELQKRKQQELRQEEERRRREEEMGLHSDDLMRRQQDGAFKGGNFPESREQDLRMHMPGPVMSRNPLAGGLLSAGPGNMPANEGVGGNSAMSGAAGPMGFPRGPPGPADFGPNKRRRF</sequence>
<dbReference type="Pfam" id="PF08075">
    <property type="entry name" value="NOPS"/>
    <property type="match status" value="1"/>
</dbReference>
<dbReference type="RefSeq" id="XP_028838430.1">
    <property type="nucleotide sequence ID" value="XM_028982597.1"/>
</dbReference>
<dbReference type="CDD" id="cd12947">
    <property type="entry name" value="NOPS_p54nrb"/>
    <property type="match status" value="1"/>
</dbReference>
<dbReference type="PANTHER" id="PTHR23189">
    <property type="entry name" value="RNA RECOGNITION MOTIF-CONTAINING"/>
    <property type="match status" value="1"/>
</dbReference>
<dbReference type="AlphaFoldDB" id="A0AAY4ANS2"/>
<feature type="region of interest" description="Disordered" evidence="5">
    <location>
        <begin position="326"/>
        <end position="445"/>
    </location>
</feature>
<dbReference type="InterPro" id="IPR035979">
    <property type="entry name" value="RBD_domain_sf"/>
</dbReference>
<reference evidence="7" key="3">
    <citation type="submission" date="2025-09" db="UniProtKB">
        <authorList>
            <consortium name="Ensembl"/>
        </authorList>
    </citation>
    <scope>IDENTIFICATION</scope>
</reference>
<dbReference type="InterPro" id="IPR012975">
    <property type="entry name" value="NOPS"/>
</dbReference>
<reference evidence="7" key="2">
    <citation type="submission" date="2025-08" db="UniProtKB">
        <authorList>
            <consortium name="Ensembl"/>
        </authorList>
    </citation>
    <scope>IDENTIFICATION</scope>
</reference>
<evidence type="ECO:0000256" key="5">
    <source>
        <dbReference type="SAM" id="MobiDB-lite"/>
    </source>
</evidence>
<evidence type="ECO:0000256" key="2">
    <source>
        <dbReference type="ARBA" id="ARBA00022737"/>
    </source>
</evidence>
<keyword evidence="2" id="KW-0677">Repeat</keyword>
<evidence type="ECO:0000256" key="4">
    <source>
        <dbReference type="PROSITE-ProRule" id="PRU00176"/>
    </source>
</evidence>
<dbReference type="GeneID" id="114791973"/>
<dbReference type="InterPro" id="IPR000504">
    <property type="entry name" value="RRM_dom"/>
</dbReference>
<reference evidence="7 8" key="1">
    <citation type="submission" date="2020-06" db="EMBL/GenBank/DDBJ databases">
        <authorList>
            <consortium name="Wellcome Sanger Institute Data Sharing"/>
        </authorList>
    </citation>
    <scope>NUCLEOTIDE SEQUENCE [LARGE SCALE GENOMIC DNA]</scope>
</reference>
<keyword evidence="3 4" id="KW-0694">RNA-binding</keyword>
<feature type="compositionally biased region" description="Low complexity" evidence="5">
    <location>
        <begin position="17"/>
        <end position="29"/>
    </location>
</feature>
<dbReference type="InterPro" id="IPR012677">
    <property type="entry name" value="Nucleotide-bd_a/b_plait_sf"/>
</dbReference>
<protein>
    <recommendedName>
        <fullName evidence="6">RRM domain-containing protein</fullName>
    </recommendedName>
</protein>
<proteinExistence type="predicted"/>
<dbReference type="Ensembl" id="ENSDCDT00010009460.1">
    <property type="protein sequence ID" value="ENSDCDP00010008996.1"/>
    <property type="gene ID" value="ENSDCDG00010004055.1"/>
</dbReference>
<dbReference type="GeneTree" id="ENSGT00940000154442"/>
<dbReference type="Proteomes" id="UP000694580">
    <property type="component" value="Chromosome 6"/>
</dbReference>
<feature type="compositionally biased region" description="Polar residues" evidence="5">
    <location>
        <begin position="31"/>
        <end position="43"/>
    </location>
</feature>
<evidence type="ECO:0000313" key="7">
    <source>
        <dbReference type="Ensembl" id="ENSDCDP00010008996.1"/>
    </source>
</evidence>
<gene>
    <name evidence="7" type="primary">NONO</name>
</gene>
<dbReference type="PROSITE" id="PS50102">
    <property type="entry name" value="RRM"/>
    <property type="match status" value="2"/>
</dbReference>
<evidence type="ECO:0000313" key="8">
    <source>
        <dbReference type="Proteomes" id="UP000694580"/>
    </source>
</evidence>
<feature type="compositionally biased region" description="Basic and acidic residues" evidence="5">
    <location>
        <begin position="326"/>
        <end position="363"/>
    </location>
</feature>
<dbReference type="SUPFAM" id="SSF54928">
    <property type="entry name" value="RNA-binding domain, RBD"/>
    <property type="match status" value="1"/>
</dbReference>
<feature type="domain" description="RRM" evidence="6">
    <location>
        <begin position="70"/>
        <end position="142"/>
    </location>
</feature>
<accession>A0AAY4ANS2</accession>
<dbReference type="SMART" id="SM00360">
    <property type="entry name" value="RRM"/>
    <property type="match status" value="2"/>
</dbReference>
<name>A0AAY4ANS2_9TELE</name>
<feature type="compositionally biased region" description="Low complexity" evidence="5">
    <location>
        <begin position="393"/>
        <end position="404"/>
    </location>
</feature>
<dbReference type="Gene3D" id="3.30.70.330">
    <property type="match status" value="2"/>
</dbReference>
<comment type="subcellular location">
    <subcellularLocation>
        <location evidence="1">Nucleus speckle</location>
    </subcellularLocation>
</comment>
<evidence type="ECO:0000256" key="3">
    <source>
        <dbReference type="ARBA" id="ARBA00022884"/>
    </source>
</evidence>
<dbReference type="Pfam" id="PF00076">
    <property type="entry name" value="RRM_1"/>
    <property type="match status" value="2"/>
</dbReference>
<feature type="domain" description="RRM" evidence="6">
    <location>
        <begin position="144"/>
        <end position="225"/>
    </location>
</feature>
<dbReference type="GO" id="GO:0016607">
    <property type="term" value="C:nuclear speck"/>
    <property type="evidence" value="ECO:0007669"/>
    <property type="project" value="UniProtKB-SubCell"/>
</dbReference>
<dbReference type="FunFam" id="3.30.70.330:FF:000043">
    <property type="entry name" value="paraspeckle component 1 isoform X1"/>
    <property type="match status" value="1"/>
</dbReference>